<sequence>LRSELYETSSTTGEKVNEVFMKIATDFVDNLKNLPIEKPRTDSFQVSHPTDGQRRGLCSSC</sequence>
<evidence type="ECO:0000313" key="2">
    <source>
        <dbReference type="EMBL" id="VDI69139.1"/>
    </source>
</evidence>
<proteinExistence type="predicted"/>
<evidence type="ECO:0000313" key="3">
    <source>
        <dbReference type="Proteomes" id="UP000596742"/>
    </source>
</evidence>
<comment type="caution">
    <text evidence="2">The sequence shown here is derived from an EMBL/GenBank/DDBJ whole genome shotgun (WGS) entry which is preliminary data.</text>
</comment>
<accession>A0A8B6GTU7</accession>
<dbReference type="Proteomes" id="UP000596742">
    <property type="component" value="Unassembled WGS sequence"/>
</dbReference>
<feature type="region of interest" description="Disordered" evidence="1">
    <location>
        <begin position="40"/>
        <end position="61"/>
    </location>
</feature>
<keyword evidence="3" id="KW-1185">Reference proteome</keyword>
<organism evidence="2 3">
    <name type="scientific">Mytilus galloprovincialis</name>
    <name type="common">Mediterranean mussel</name>
    <dbReference type="NCBI Taxonomy" id="29158"/>
    <lineage>
        <taxon>Eukaryota</taxon>
        <taxon>Metazoa</taxon>
        <taxon>Spiralia</taxon>
        <taxon>Lophotrochozoa</taxon>
        <taxon>Mollusca</taxon>
        <taxon>Bivalvia</taxon>
        <taxon>Autobranchia</taxon>
        <taxon>Pteriomorphia</taxon>
        <taxon>Mytilida</taxon>
        <taxon>Mytiloidea</taxon>
        <taxon>Mytilidae</taxon>
        <taxon>Mytilinae</taxon>
        <taxon>Mytilus</taxon>
    </lineage>
</organism>
<feature type="non-terminal residue" evidence="2">
    <location>
        <position position="61"/>
    </location>
</feature>
<reference evidence="2" key="1">
    <citation type="submission" date="2018-11" db="EMBL/GenBank/DDBJ databases">
        <authorList>
            <person name="Alioto T."/>
            <person name="Alioto T."/>
        </authorList>
    </citation>
    <scope>NUCLEOTIDE SEQUENCE</scope>
</reference>
<evidence type="ECO:0000256" key="1">
    <source>
        <dbReference type="SAM" id="MobiDB-lite"/>
    </source>
</evidence>
<name>A0A8B6GTU7_MYTGA</name>
<dbReference type="OrthoDB" id="25896at2759"/>
<protein>
    <submittedName>
        <fullName evidence="2">Uncharacterized protein</fullName>
    </submittedName>
</protein>
<dbReference type="EMBL" id="UYJE01009005">
    <property type="protein sequence ID" value="VDI69139.1"/>
    <property type="molecule type" value="Genomic_DNA"/>
</dbReference>
<dbReference type="AlphaFoldDB" id="A0A8B6GTU7"/>
<gene>
    <name evidence="2" type="ORF">MGAL_10B036122</name>
</gene>